<evidence type="ECO:0000313" key="4">
    <source>
        <dbReference type="Proteomes" id="UP000679226"/>
    </source>
</evidence>
<accession>A0A975Q6Y5</accession>
<evidence type="ECO:0000256" key="2">
    <source>
        <dbReference type="SAM" id="MobiDB-lite"/>
    </source>
</evidence>
<name>A0A975Q6Y5_9BACE</name>
<evidence type="ECO:0000256" key="1">
    <source>
        <dbReference type="SAM" id="Coils"/>
    </source>
</evidence>
<feature type="compositionally biased region" description="Low complexity" evidence="2">
    <location>
        <begin position="1090"/>
        <end position="1101"/>
    </location>
</feature>
<feature type="coiled-coil region" evidence="1">
    <location>
        <begin position="995"/>
        <end position="1029"/>
    </location>
</feature>
<feature type="region of interest" description="Disordered" evidence="2">
    <location>
        <begin position="1087"/>
        <end position="1110"/>
    </location>
</feature>
<dbReference type="AlphaFoldDB" id="A0A975Q6Y5"/>
<protein>
    <submittedName>
        <fullName evidence="3">Chromosome partition protein Smc</fullName>
    </submittedName>
</protein>
<feature type="coiled-coil region" evidence="1">
    <location>
        <begin position="95"/>
        <end position="141"/>
    </location>
</feature>
<dbReference type="RefSeq" id="WP_211454470.1">
    <property type="nucleotide sequence ID" value="NZ_CP072227.1"/>
</dbReference>
<evidence type="ECO:0000313" key="3">
    <source>
        <dbReference type="EMBL" id="QUT46929.1"/>
    </source>
</evidence>
<feature type="coiled-coil region" evidence="1">
    <location>
        <begin position="18"/>
        <end position="52"/>
    </location>
</feature>
<gene>
    <name evidence="3" type="primary">smc_3</name>
    <name evidence="3" type="ORF">INE88_03774</name>
</gene>
<keyword evidence="1" id="KW-0175">Coiled coil</keyword>
<dbReference type="KEGG" id="beg:INE88_03774"/>
<sequence>MAKKLNEDQIKWILSLDASEAEKGVNELTKKNTELTNRNKELRKSMQHLEIQGKKNSAAYLTLSEEYSKNTKQISSNREMMKRLDEQMGLNNLSMTQLKRRAQDLQKQLDTTSQALHPQEWEQLNQQLTATRTRMNELKDSGKAVESQFQQAAKSAGKWSAFFGNLYMRITDWGIQTLGKLKDITAEGIEMAASADGVQRAFERLDDGQILNNLRKATKGTVTDLDLMKATVQAKDFRIPLEDLGKYLQFAQLKAQQTGQSVDYLTSSIITGLGRQSVMILDNLGLSAAEINEQVSQTGDFMSAVALIIDKQLAAAGDNYVSSSDRAQAATVRFQNAQRELGETLLPLKENWDELYTGMSIGTMELIGWIVKHRNVLVTLVAAYSSYKIAKELATTATYKEMTATKASILLDKLKLAWINNTKGATLLYAAAKAKLTGNTKRAAAAMRLFNTTCKASVIGLLASLVTAAAVAFFTYRNRVSAASEVTKEANQSISEEKNQLESLKKVLFDSSKSYQERKYALDEIQKIVPGYHASLTKEGKLINNNAKALDGYVEKLLITAKQQAANTKLQEALNARTEWIGNNKSMARKAMGIQMAMGDPLNAGKGLDAVAAEQGVIPAAYKAFMEQKKLLDNQVKLYEDMMKGYVQQLANIDAKYTKPDTDTPNSVDLVEAKKKEIEDAEKVVASTKEEVIARNQKVAALKAELDALQNLGIQKKKDNSTEKAHAAAEKEQKARIATEQAAVKSLETLREEDLQSQQKWYNDSLSALTTAQSTGRMTKEQYEMMLLELEKQNADTRLRIERSYYSDAQSMALMNANIKEDIVRKSNQRVIDAEKSANATRAAQQEALNNLVKSFKDQFKLTTVDEDYTMQLKTLEAAYQARKEMAEKNNLDATELDKAYFRAKEQLESEHQQKILAIRNQYGLSTQQERFNAELEQLRLAREQQLLTEKEYEQAVQNLKRDSYKKQFDYYSNLFSGAIQALQQAEMDNIDAKYDAEIEAAKGDAEEIERLENEKAQKKLDVQKKYADVNFAIKASQIIADTAVSIMKAYADLGPIAGSIAAALMGVTGAAQLASAKAERDKVKNMTLSGSSSNSAGTGARVATGRQSGGKIDVRRAQDGKLFSDVDYDPDARGFIDHSTVIVGEGPVGQSKEWVASNAAVSNPTVAPILDILDKSQQAGTIRTLDLNQVIRTRMAGYSSGGSINTPISVSSNSDQSGTIFPPDLMRRFANAIVRLDEEGLPPAPVLLSEIERKQELRNRSRAIGSKK</sequence>
<dbReference type="EMBL" id="CP072227">
    <property type="protein sequence ID" value="QUT46929.1"/>
    <property type="molecule type" value="Genomic_DNA"/>
</dbReference>
<proteinExistence type="predicted"/>
<feature type="coiled-coil region" evidence="1">
    <location>
        <begin position="671"/>
        <end position="712"/>
    </location>
</feature>
<dbReference type="Proteomes" id="UP000679226">
    <property type="component" value="Chromosome"/>
</dbReference>
<organism evidence="3 4">
    <name type="scientific">Bacteroides eggerthii</name>
    <dbReference type="NCBI Taxonomy" id="28111"/>
    <lineage>
        <taxon>Bacteria</taxon>
        <taxon>Pseudomonadati</taxon>
        <taxon>Bacteroidota</taxon>
        <taxon>Bacteroidia</taxon>
        <taxon>Bacteroidales</taxon>
        <taxon>Bacteroidaceae</taxon>
        <taxon>Bacteroides</taxon>
    </lineage>
</organism>
<reference evidence="3" key="1">
    <citation type="journal article" date="2021" name="PLoS Genet.">
        <title>Mobile Type VI secretion system loci of the gut Bacteroidales display extensive intra-ecosystem transfer, multi-species spread and geographical clustering.</title>
        <authorList>
            <person name="Garcia-Bayona L."/>
            <person name="Coyne M.J."/>
            <person name="Comstock L.E."/>
        </authorList>
    </citation>
    <scope>NUCLEOTIDE SEQUENCE</scope>
    <source>
        <strain evidence="3">CL11T00C20</strain>
    </source>
</reference>